<keyword evidence="2 10" id="KW-0963">Cytoplasm</keyword>
<keyword evidence="8 10" id="KW-0539">Nucleus</keyword>
<name>A0A1C7NQP7_9FUNG</name>
<dbReference type="SUPFAM" id="SSF53335">
    <property type="entry name" value="S-adenosyl-L-methionine-dependent methyltransferases"/>
    <property type="match status" value="1"/>
</dbReference>
<gene>
    <name evidence="12" type="primary">TRM5_0</name>
    <name evidence="10" type="synonym">TRM5</name>
    <name evidence="12" type="ORF">A0J61_00554</name>
</gene>
<dbReference type="InParanoid" id="A0A1C7NQP7"/>
<evidence type="ECO:0000256" key="6">
    <source>
        <dbReference type="ARBA" id="ARBA00022694"/>
    </source>
</evidence>
<comment type="subcellular location">
    <subcellularLocation>
        <location evidence="10">Mitochondrion matrix</location>
    </subcellularLocation>
    <subcellularLocation>
        <location evidence="10">Nucleus</location>
    </subcellularLocation>
    <subcellularLocation>
        <location evidence="10">Cytoplasm</location>
    </subcellularLocation>
    <text evidence="10">Predominantly in the mitochondria and in the nucleus.</text>
</comment>
<accession>A0A1C7NQP7</accession>
<evidence type="ECO:0000256" key="5">
    <source>
        <dbReference type="ARBA" id="ARBA00022691"/>
    </source>
</evidence>
<dbReference type="Gene3D" id="3.30.300.110">
    <property type="entry name" value="Met-10+ protein-like domains"/>
    <property type="match status" value="1"/>
</dbReference>
<dbReference type="Pfam" id="PF25133">
    <property type="entry name" value="TYW2_N_2"/>
    <property type="match status" value="1"/>
</dbReference>
<dbReference type="EMBL" id="LUGH01000012">
    <property type="protein sequence ID" value="OBZ91422.1"/>
    <property type="molecule type" value="Genomic_DNA"/>
</dbReference>
<sequence length="448" mass="51717">MKAVVVSHTMKVISPPLHRGMVELERSAFKKLVPILAIKVPSKNVGVVMKSFSTDLFNLPRYRNVLAAPDSKDSKIVLLRSDLNKIEDLGQEKIDLIKKENLSIIQHKVQLDYDYWTAEQILHAVMPEDFTDVPASFTQVGHIVRVAHMNLREHYYPWKHLIGQVILDKNKNITTVVNKTSNIDATFRFFKMELLAGEDNMIAEVRESNCRFKFDFSKVYWNSRLHTEHDRLIQQFKPNDYVCDVFAGVGPFALPAAKRGAIVYANDLNPTSSYWMKENIKLNKITQNIEPYNMDGRAFIQQAVKDLQATSNEWKTFQHFVMNLPATAIEFLDSFRGLYADQKHLFKEGQSQLPIIHCHCFTKSSDPKQDISERIGQVMGASPDLTKSHLHWVRNVAPKKDMYCISFPLSPEVAFERWQSSLFQYEKNGLWHLEYKQDQSYHPRVGGI</sequence>
<dbReference type="GO" id="GO:0070901">
    <property type="term" value="P:mitochondrial tRNA methylation"/>
    <property type="evidence" value="ECO:0007669"/>
    <property type="project" value="TreeGrafter"/>
</dbReference>
<dbReference type="PANTHER" id="PTHR23245:SF36">
    <property type="entry name" value="TRNA (GUANINE(37)-N1)-METHYLTRANSFERASE"/>
    <property type="match status" value="1"/>
</dbReference>
<keyword evidence="4 10" id="KW-0808">Transferase</keyword>
<comment type="subunit">
    <text evidence="10">Monomer.</text>
</comment>
<feature type="binding site" evidence="10">
    <location>
        <position position="323"/>
    </location>
    <ligand>
        <name>S-adenosyl-L-methionine</name>
        <dbReference type="ChEBI" id="CHEBI:59789"/>
    </ligand>
</feature>
<dbReference type="Pfam" id="PF02475">
    <property type="entry name" value="TRM5-TYW2_MTfase"/>
    <property type="match status" value="1"/>
</dbReference>
<dbReference type="Proteomes" id="UP000093000">
    <property type="component" value="Unassembled WGS sequence"/>
</dbReference>
<dbReference type="InterPro" id="IPR030382">
    <property type="entry name" value="MeTrfase_TRM5/TYW2"/>
</dbReference>
<keyword evidence="5 10" id="KW-0949">S-adenosyl-L-methionine</keyword>
<dbReference type="InterPro" id="IPR056744">
    <property type="entry name" value="TRM5/TYW2-like_N"/>
</dbReference>
<dbReference type="HAMAP" id="MF_03152">
    <property type="entry name" value="TRM5"/>
    <property type="match status" value="1"/>
</dbReference>
<dbReference type="GO" id="GO:0052906">
    <property type="term" value="F:tRNA (guanine(37)-N1)-methyltransferase activity"/>
    <property type="evidence" value="ECO:0007669"/>
    <property type="project" value="UniProtKB-UniRule"/>
</dbReference>
<evidence type="ECO:0000256" key="8">
    <source>
        <dbReference type="ARBA" id="ARBA00023242"/>
    </source>
</evidence>
<reference evidence="12 13" key="1">
    <citation type="submission" date="2016-03" db="EMBL/GenBank/DDBJ databases">
        <title>Choanephora cucurbitarum.</title>
        <authorList>
            <person name="Min B."/>
            <person name="Park H."/>
            <person name="Park J.-H."/>
            <person name="Shin H.-D."/>
            <person name="Choi I.-G."/>
        </authorList>
    </citation>
    <scope>NUCLEOTIDE SEQUENCE [LARGE SCALE GENOMIC DNA]</scope>
    <source>
        <strain evidence="12 13">KUS-F28377</strain>
    </source>
</reference>
<keyword evidence="7 10" id="KW-0496">Mitochondrion</keyword>
<evidence type="ECO:0000259" key="11">
    <source>
        <dbReference type="PROSITE" id="PS51684"/>
    </source>
</evidence>
<dbReference type="OrthoDB" id="408788at2759"/>
<evidence type="ECO:0000313" key="12">
    <source>
        <dbReference type="EMBL" id="OBZ91422.1"/>
    </source>
</evidence>
<keyword evidence="3 10" id="KW-0489">Methyltransferase</keyword>
<feature type="domain" description="SAM-dependent methyltransferase TRM5/TYW2-type" evidence="11">
    <location>
        <begin position="137"/>
        <end position="411"/>
    </location>
</feature>
<dbReference type="Gene3D" id="3.40.50.150">
    <property type="entry name" value="Vaccinia Virus protein VP39"/>
    <property type="match status" value="1"/>
</dbReference>
<comment type="similarity">
    <text evidence="10">Belongs to the TRM5 / TYW2 family.</text>
</comment>
<comment type="caution">
    <text evidence="12">The sequence shown here is derived from an EMBL/GenBank/DDBJ whole genome shotgun (WGS) entry which is preliminary data.</text>
</comment>
<dbReference type="GO" id="GO:0005759">
    <property type="term" value="C:mitochondrial matrix"/>
    <property type="evidence" value="ECO:0007669"/>
    <property type="project" value="UniProtKB-SubCell"/>
</dbReference>
<keyword evidence="6 10" id="KW-0819">tRNA processing</keyword>
<dbReference type="FunFam" id="3.30.300.110:FF:000001">
    <property type="entry name" value="tRNA (guanine(37)-N1)-methyltransferase"/>
    <property type="match status" value="1"/>
</dbReference>
<dbReference type="InterPro" id="IPR029063">
    <property type="entry name" value="SAM-dependent_MTases_sf"/>
</dbReference>
<dbReference type="PANTHER" id="PTHR23245">
    <property type="entry name" value="TRNA METHYLTRANSFERASE"/>
    <property type="match status" value="1"/>
</dbReference>
<evidence type="ECO:0000256" key="1">
    <source>
        <dbReference type="ARBA" id="ARBA00009775"/>
    </source>
</evidence>
<dbReference type="InterPro" id="IPR025792">
    <property type="entry name" value="tRNA_Gua_MeTrfase_euk"/>
</dbReference>
<keyword evidence="13" id="KW-1185">Reference proteome</keyword>
<organism evidence="12 13">
    <name type="scientific">Choanephora cucurbitarum</name>
    <dbReference type="NCBI Taxonomy" id="101091"/>
    <lineage>
        <taxon>Eukaryota</taxon>
        <taxon>Fungi</taxon>
        <taxon>Fungi incertae sedis</taxon>
        <taxon>Mucoromycota</taxon>
        <taxon>Mucoromycotina</taxon>
        <taxon>Mucoromycetes</taxon>
        <taxon>Mucorales</taxon>
        <taxon>Mucorineae</taxon>
        <taxon>Choanephoraceae</taxon>
        <taxon>Choanephoroideae</taxon>
        <taxon>Choanephora</taxon>
    </lineage>
</organism>
<dbReference type="GO" id="GO:0002939">
    <property type="term" value="P:tRNA N1-guanine methylation"/>
    <property type="evidence" value="ECO:0007669"/>
    <property type="project" value="TreeGrafter"/>
</dbReference>
<comment type="catalytic activity">
    <reaction evidence="9 10">
        <text>guanosine(37) in tRNA + S-adenosyl-L-methionine = N(1)-methylguanosine(37) in tRNA + S-adenosyl-L-homocysteine + H(+)</text>
        <dbReference type="Rhea" id="RHEA:36899"/>
        <dbReference type="Rhea" id="RHEA-COMP:10145"/>
        <dbReference type="Rhea" id="RHEA-COMP:10147"/>
        <dbReference type="ChEBI" id="CHEBI:15378"/>
        <dbReference type="ChEBI" id="CHEBI:57856"/>
        <dbReference type="ChEBI" id="CHEBI:59789"/>
        <dbReference type="ChEBI" id="CHEBI:73542"/>
        <dbReference type="ChEBI" id="CHEBI:74269"/>
        <dbReference type="EC" id="2.1.1.228"/>
    </reaction>
</comment>
<dbReference type="PROSITE" id="PS51684">
    <property type="entry name" value="SAM_MT_TRM5_TYW2"/>
    <property type="match status" value="1"/>
</dbReference>
<dbReference type="EC" id="2.1.1.228" evidence="10"/>
<feature type="binding site" evidence="10">
    <location>
        <begin position="267"/>
        <end position="268"/>
    </location>
    <ligand>
        <name>S-adenosyl-L-methionine</name>
        <dbReference type="ChEBI" id="CHEBI:59789"/>
    </ligand>
</feature>
<dbReference type="InterPro" id="IPR056743">
    <property type="entry name" value="TRM5-TYW2-like_MTfase"/>
</dbReference>
<evidence type="ECO:0000313" key="13">
    <source>
        <dbReference type="Proteomes" id="UP000093000"/>
    </source>
</evidence>
<comment type="similarity">
    <text evidence="1">Belongs to the class I-like SAM-binding methyltransferase superfamily. TRM5/TYW2 family.</text>
</comment>
<dbReference type="AlphaFoldDB" id="A0A1C7NQP7"/>
<feature type="binding site" evidence="10">
    <location>
        <begin position="295"/>
        <end position="296"/>
    </location>
    <ligand>
        <name>S-adenosyl-L-methionine</name>
        <dbReference type="ChEBI" id="CHEBI:59789"/>
    </ligand>
</feature>
<dbReference type="STRING" id="101091.A0A1C7NQP7"/>
<comment type="function">
    <text evidence="10">Specifically methylates the N1 position of guanosine-37 in various cytoplasmic and mitochondrial tRNAs. Methylation is not dependent on the nature of the nucleoside 5' of the target nucleoside. This is the first step in the biosynthesis of wybutosine (yW), a modified base adjacent to the anticodon of tRNAs and required for accurate decoding.</text>
</comment>
<dbReference type="FunCoup" id="A0A1C7NQP7">
    <property type="interactions" value="402"/>
</dbReference>
<proteinExistence type="inferred from homology"/>
<evidence type="ECO:0000256" key="10">
    <source>
        <dbReference type="HAMAP-Rule" id="MF_03152"/>
    </source>
</evidence>
<feature type="binding site" evidence="10">
    <location>
        <position position="229"/>
    </location>
    <ligand>
        <name>S-adenosyl-L-methionine</name>
        <dbReference type="ChEBI" id="CHEBI:59789"/>
    </ligand>
</feature>
<evidence type="ECO:0000256" key="2">
    <source>
        <dbReference type="ARBA" id="ARBA00022490"/>
    </source>
</evidence>
<evidence type="ECO:0000256" key="3">
    <source>
        <dbReference type="ARBA" id="ARBA00022603"/>
    </source>
</evidence>
<evidence type="ECO:0000256" key="7">
    <source>
        <dbReference type="ARBA" id="ARBA00023128"/>
    </source>
</evidence>
<evidence type="ECO:0000256" key="4">
    <source>
        <dbReference type="ARBA" id="ARBA00022679"/>
    </source>
</evidence>
<evidence type="ECO:0000256" key="9">
    <source>
        <dbReference type="ARBA" id="ARBA00047783"/>
    </source>
</evidence>
<protein>
    <recommendedName>
        <fullName evidence="10">tRNA (guanine(37)-N1)-methyltransferase</fullName>
        <ecNumber evidence="10">2.1.1.228</ecNumber>
    </recommendedName>
    <alternativeName>
        <fullName evidence="10">M1G-methyltransferase</fullName>
    </alternativeName>
    <alternativeName>
        <fullName evidence="10">tRNA [GM37] methyltransferase</fullName>
    </alternativeName>
    <alternativeName>
        <fullName evidence="10">tRNA methyltransferase 5</fullName>
    </alternativeName>
</protein>
<dbReference type="GO" id="GO:0005634">
    <property type="term" value="C:nucleus"/>
    <property type="evidence" value="ECO:0007669"/>
    <property type="project" value="UniProtKB-SubCell"/>
</dbReference>